<evidence type="ECO:0000256" key="2">
    <source>
        <dbReference type="ARBA" id="ARBA00023015"/>
    </source>
</evidence>
<name>A0ABN3Z3U3_THEM3</name>
<keyword evidence="4" id="KW-0804">Transcription</keyword>
<evidence type="ECO:0000256" key="4">
    <source>
        <dbReference type="ARBA" id="ARBA00023163"/>
    </source>
</evidence>
<sequence length="154" mass="18445">MEKDRFYTVRGYQIRFQKRKQLTPAMEDYIEMIYRESLKSPYTRVNLLSELLNVKAPSTTKMLQKLKEFGLVEYQKYGVVGLTEKGKEMGKFLLDRHSTVEEFLKNLGVKERLLEQTELIEHNISIETLEKMRKFNRFLKENPEIKEKYQKSNP</sequence>
<feature type="domain" description="HTH dtxR-type" evidence="5">
    <location>
        <begin position="22"/>
        <end position="83"/>
    </location>
</feature>
<dbReference type="SUPFAM" id="SSF47979">
    <property type="entry name" value="Iron-dependent repressor protein, dimerization domain"/>
    <property type="match status" value="1"/>
</dbReference>
<dbReference type="InterPro" id="IPR036421">
    <property type="entry name" value="Fe_dep_repressor_sf"/>
</dbReference>
<dbReference type="InterPro" id="IPR036390">
    <property type="entry name" value="WH_DNA-bd_sf"/>
</dbReference>
<reference evidence="6 7" key="1">
    <citation type="submission" date="2010-05" db="EMBL/GenBank/DDBJ databases">
        <title>Complete sequence of Thermoanaerobacter mathranii subsp. mathranii mathranii str. A3.</title>
        <authorList>
            <consortium name="US DOE Joint Genome Institute"/>
            <person name="Lucas S."/>
            <person name="Copeland A."/>
            <person name="Lapidus A."/>
            <person name="Cheng J.-F."/>
            <person name="Bruce D."/>
            <person name="Goodwin L."/>
            <person name="Pitluck S."/>
            <person name="Held B."/>
            <person name="Detter J.C."/>
            <person name="Han C."/>
            <person name="Tapia R."/>
            <person name="Land M."/>
            <person name="Hauser L."/>
            <person name="Kyrpides N."/>
            <person name="Mikhailova N."/>
            <person name="Zhou J."/>
            <person name="Hemme C."/>
            <person name="Woyke T."/>
        </authorList>
    </citation>
    <scope>NUCLEOTIDE SEQUENCE [LARGE SCALE GENOMIC DNA]</scope>
    <source>
        <strain evidence="6 7">A3</strain>
    </source>
</reference>
<dbReference type="InterPro" id="IPR001367">
    <property type="entry name" value="Fe_dep_repressor"/>
</dbReference>
<keyword evidence="2" id="KW-0805">Transcription regulation</keyword>
<dbReference type="InterPro" id="IPR022687">
    <property type="entry name" value="HTH_DTXR"/>
</dbReference>
<accession>A0ABN3Z3U3</accession>
<dbReference type="Pfam" id="PF01325">
    <property type="entry name" value="Fe_dep_repress"/>
    <property type="match status" value="1"/>
</dbReference>
<organism evidence="6 7">
    <name type="scientific">Thermoanaerobacter mathranii subsp. mathranii (strain DSM 11426 / CCUG 53645 / CIP 108742 / A3)</name>
    <dbReference type="NCBI Taxonomy" id="583358"/>
    <lineage>
        <taxon>Bacteria</taxon>
        <taxon>Bacillati</taxon>
        <taxon>Bacillota</taxon>
        <taxon>Clostridia</taxon>
        <taxon>Thermoanaerobacterales</taxon>
        <taxon>Thermoanaerobacteraceae</taxon>
        <taxon>Thermoanaerobacter</taxon>
    </lineage>
</organism>
<keyword evidence="3" id="KW-0238">DNA-binding</keyword>
<dbReference type="PROSITE" id="PS50944">
    <property type="entry name" value="HTH_DTXR"/>
    <property type="match status" value="1"/>
</dbReference>
<dbReference type="PANTHER" id="PTHR33238:SF7">
    <property type="entry name" value="IRON-DEPENDENT TRANSCRIPTIONAL REGULATOR"/>
    <property type="match status" value="1"/>
</dbReference>
<evidence type="ECO:0000256" key="1">
    <source>
        <dbReference type="ARBA" id="ARBA00007871"/>
    </source>
</evidence>
<comment type="similarity">
    <text evidence="1">Belongs to the DtxR/MntR family.</text>
</comment>
<dbReference type="InterPro" id="IPR022689">
    <property type="entry name" value="Iron_dep_repressor"/>
</dbReference>
<dbReference type="EMBL" id="CP002032">
    <property type="protein sequence ID" value="ADH61643.1"/>
    <property type="molecule type" value="Genomic_DNA"/>
</dbReference>
<protein>
    <submittedName>
        <fullName evidence="6">Iron (Metal) dependent repressor, DtxR family</fullName>
    </submittedName>
</protein>
<evidence type="ECO:0000313" key="7">
    <source>
        <dbReference type="Proteomes" id="UP000002064"/>
    </source>
</evidence>
<keyword evidence="7" id="KW-1185">Reference proteome</keyword>
<dbReference type="SMART" id="SM00529">
    <property type="entry name" value="HTH_DTXR"/>
    <property type="match status" value="1"/>
</dbReference>
<dbReference type="RefSeq" id="WP_013150823.1">
    <property type="nucleotide sequence ID" value="NC_014209.1"/>
</dbReference>
<dbReference type="Gene3D" id="1.10.10.10">
    <property type="entry name" value="Winged helix-like DNA-binding domain superfamily/Winged helix DNA-binding domain"/>
    <property type="match status" value="1"/>
</dbReference>
<dbReference type="SUPFAM" id="SSF46785">
    <property type="entry name" value="Winged helix' DNA-binding domain"/>
    <property type="match status" value="1"/>
</dbReference>
<dbReference type="Proteomes" id="UP000002064">
    <property type="component" value="Chromosome"/>
</dbReference>
<evidence type="ECO:0000259" key="5">
    <source>
        <dbReference type="PROSITE" id="PS50944"/>
    </source>
</evidence>
<dbReference type="Gene3D" id="1.10.60.10">
    <property type="entry name" value="Iron dependent repressor, metal binding and dimerisation domain"/>
    <property type="match status" value="1"/>
</dbReference>
<dbReference type="PANTHER" id="PTHR33238">
    <property type="entry name" value="IRON (METAL) DEPENDENT REPRESSOR, DTXR FAMILY"/>
    <property type="match status" value="1"/>
</dbReference>
<dbReference type="Pfam" id="PF02742">
    <property type="entry name" value="Fe_dep_repr_C"/>
    <property type="match status" value="1"/>
</dbReference>
<dbReference type="InterPro" id="IPR050536">
    <property type="entry name" value="DtxR_MntR_Metal-Reg"/>
</dbReference>
<evidence type="ECO:0000313" key="6">
    <source>
        <dbReference type="EMBL" id="ADH61643.1"/>
    </source>
</evidence>
<gene>
    <name evidence="6" type="ordered locus">Tmath_1956</name>
</gene>
<dbReference type="InterPro" id="IPR036388">
    <property type="entry name" value="WH-like_DNA-bd_sf"/>
</dbReference>
<proteinExistence type="inferred from homology"/>
<evidence type="ECO:0000256" key="3">
    <source>
        <dbReference type="ARBA" id="ARBA00023125"/>
    </source>
</evidence>